<gene>
    <name evidence="1" type="ORF">JKJ07_44545</name>
</gene>
<dbReference type="InterPro" id="IPR015422">
    <property type="entry name" value="PyrdxlP-dep_Trfase_small"/>
</dbReference>
<evidence type="ECO:0000313" key="2">
    <source>
        <dbReference type="Proteomes" id="UP000598996"/>
    </source>
</evidence>
<reference evidence="1 2" key="1">
    <citation type="submission" date="2021-01" db="EMBL/GenBank/DDBJ databases">
        <title>Actinoplanes sp. nov. LDG1-01 isolated from lichen.</title>
        <authorList>
            <person name="Saeng-In P."/>
            <person name="Phongsopitanun W."/>
            <person name="Kanchanasin P."/>
            <person name="Yuki M."/>
            <person name="Kudo T."/>
            <person name="Ohkuma M."/>
            <person name="Tanasupawat S."/>
        </authorList>
    </citation>
    <scope>NUCLEOTIDE SEQUENCE [LARGE SCALE GENOMIC DNA]</scope>
    <source>
        <strain evidence="1 2">LDG1-01</strain>
    </source>
</reference>
<dbReference type="Gene3D" id="3.90.1150.10">
    <property type="entry name" value="Aspartate Aminotransferase, domain 1"/>
    <property type="match status" value="1"/>
</dbReference>
<proteinExistence type="predicted"/>
<organism evidence="1 2">
    <name type="scientific">Paractinoplanes lichenicola</name>
    <dbReference type="NCBI Taxonomy" id="2802976"/>
    <lineage>
        <taxon>Bacteria</taxon>
        <taxon>Bacillati</taxon>
        <taxon>Actinomycetota</taxon>
        <taxon>Actinomycetes</taxon>
        <taxon>Micromonosporales</taxon>
        <taxon>Micromonosporaceae</taxon>
        <taxon>Paractinoplanes</taxon>
    </lineage>
</organism>
<comment type="caution">
    <text evidence="1">The sequence shown here is derived from an EMBL/GenBank/DDBJ whole genome shotgun (WGS) entry which is preliminary data.</text>
</comment>
<evidence type="ECO:0000313" key="1">
    <source>
        <dbReference type="EMBL" id="MBL7261377.1"/>
    </source>
</evidence>
<dbReference type="EMBL" id="JAENHO010000018">
    <property type="protein sequence ID" value="MBL7261377.1"/>
    <property type="molecule type" value="Genomic_DNA"/>
</dbReference>
<keyword evidence="2" id="KW-1185">Reference proteome</keyword>
<name>A0ABS1W3R8_9ACTN</name>
<sequence>MPESREIGSEFHWDPAVLLNVAQDGHLPPVHSLYATGCGALTALLRRLAPAGRLHVPSFFCLGVAEALSAHVPLAWYHHRPGGLSLETLRTRPGDVVLAQNLFGREDGTVWRDWIAAHPGVTVIEDHSHDPFGPWAKTSTAPYAVASLRKTLPVPDGGLLWSPRGLDLPSPASGAAPGSDLKLAAMVLKAAWLDGHPVAKDAFRTLQQQGEQALLGSEAPPSAFTAAVLPALDIAGLRAAATRNARALEVLLPSHLLLATPGAFPRGAAPFRVQLLCPDEPARDNLLRHLAAHGIYAPVHWRQPTDAFWSGDPEAAALATRILTVPVDHRCTSADVHRMATLLK</sequence>
<dbReference type="Proteomes" id="UP000598996">
    <property type="component" value="Unassembled WGS sequence"/>
</dbReference>
<protein>
    <submittedName>
        <fullName evidence="1">Uncharacterized protein</fullName>
    </submittedName>
</protein>
<accession>A0ABS1W3R8</accession>